<evidence type="ECO:0000313" key="4">
    <source>
        <dbReference type="Proteomes" id="UP000054908"/>
    </source>
</evidence>
<evidence type="ECO:0000313" key="3">
    <source>
        <dbReference type="EMBL" id="KTD24873.1"/>
    </source>
</evidence>
<dbReference type="PATRIC" id="fig|466.6.peg.2563"/>
<name>A0A0W0VY21_9GAMM</name>
<dbReference type="AlphaFoldDB" id="A0A0W0VY21"/>
<dbReference type="InterPro" id="IPR027385">
    <property type="entry name" value="Beta-barrel_OMP"/>
</dbReference>
<evidence type="ECO:0000259" key="2">
    <source>
        <dbReference type="Pfam" id="PF13505"/>
    </source>
</evidence>
<sequence>MIFKKLEFYSLLLLLLYSIFCYSNESKSFSFQRAIYLGVLGGYGSTTWEGLVPTKENQNSALNLSTPIRVREGGGVWGVLAGYEFISAFALEASYMHFPKADVFFDPDSLFSFNNNDLVTLSTNTDTLNLMAKIMLPISTTSFRIYSSVGIASVHRTDILTSDWRLSPTFGAGINYRVSNHVMAEIAGNYTAGYGESQLSPTDTYFPFLYSVTARLSYRF</sequence>
<dbReference type="Pfam" id="PF13505">
    <property type="entry name" value="OMP_b-brl"/>
    <property type="match status" value="1"/>
</dbReference>
<dbReference type="SUPFAM" id="SSF56925">
    <property type="entry name" value="OMPA-like"/>
    <property type="match status" value="1"/>
</dbReference>
<comment type="caution">
    <text evidence="3">The sequence shown here is derived from an EMBL/GenBank/DDBJ whole genome shotgun (WGS) entry which is preliminary data.</text>
</comment>
<feature type="domain" description="Outer membrane protein beta-barrel" evidence="2">
    <location>
        <begin position="30"/>
        <end position="220"/>
    </location>
</feature>
<dbReference type="RefSeq" id="WP_058453116.1">
    <property type="nucleotide sequence ID" value="NZ_CAAAIB010000014.1"/>
</dbReference>
<keyword evidence="3" id="KW-0472">Membrane</keyword>
<proteinExistence type="predicted"/>
<evidence type="ECO:0000256" key="1">
    <source>
        <dbReference type="ARBA" id="ARBA00022729"/>
    </source>
</evidence>
<dbReference type="Proteomes" id="UP000054908">
    <property type="component" value="Unassembled WGS sequence"/>
</dbReference>
<dbReference type="InterPro" id="IPR011250">
    <property type="entry name" value="OMP/PagP_B-barrel"/>
</dbReference>
<dbReference type="STRING" id="466.Lmac_2410"/>
<protein>
    <submittedName>
        <fullName evidence="3">OmpA-like transmembrane domain protein</fullName>
    </submittedName>
</protein>
<organism evidence="3 4">
    <name type="scientific">Legionella maceachernii</name>
    <dbReference type="NCBI Taxonomy" id="466"/>
    <lineage>
        <taxon>Bacteria</taxon>
        <taxon>Pseudomonadati</taxon>
        <taxon>Pseudomonadota</taxon>
        <taxon>Gammaproteobacteria</taxon>
        <taxon>Legionellales</taxon>
        <taxon>Legionellaceae</taxon>
        <taxon>Legionella</taxon>
    </lineage>
</organism>
<dbReference type="EMBL" id="LNYL01000048">
    <property type="protein sequence ID" value="KTD24873.1"/>
    <property type="molecule type" value="Genomic_DNA"/>
</dbReference>
<gene>
    <name evidence="3" type="ORF">Lmac_2410</name>
</gene>
<keyword evidence="4" id="KW-1185">Reference proteome</keyword>
<keyword evidence="3" id="KW-0812">Transmembrane</keyword>
<reference evidence="3 4" key="1">
    <citation type="submission" date="2015-11" db="EMBL/GenBank/DDBJ databases">
        <title>Genomic analysis of 38 Legionella species identifies large and diverse effector repertoires.</title>
        <authorList>
            <person name="Burstein D."/>
            <person name="Amaro F."/>
            <person name="Zusman T."/>
            <person name="Lifshitz Z."/>
            <person name="Cohen O."/>
            <person name="Gilbert J.A."/>
            <person name="Pupko T."/>
            <person name="Shuman H.A."/>
            <person name="Segal G."/>
        </authorList>
    </citation>
    <scope>NUCLEOTIDE SEQUENCE [LARGE SCALE GENOMIC DNA]</scope>
    <source>
        <strain evidence="3 4">PX-1-G2-E2</strain>
    </source>
</reference>
<dbReference type="Gene3D" id="2.40.160.20">
    <property type="match status" value="1"/>
</dbReference>
<accession>A0A0W0VY21</accession>
<dbReference type="OrthoDB" id="5645840at2"/>
<keyword evidence="1" id="KW-0732">Signal</keyword>